<evidence type="ECO:0000313" key="1">
    <source>
        <dbReference type="EMBL" id="MFD2054628.1"/>
    </source>
</evidence>
<proteinExistence type="predicted"/>
<protein>
    <submittedName>
        <fullName evidence="1">Uncharacterized protein</fullName>
    </submittedName>
</protein>
<dbReference type="Proteomes" id="UP001597349">
    <property type="component" value="Unassembled WGS sequence"/>
</dbReference>
<sequence>MTNTMEPHGHGMVADILALEVANARQRINRTELAIQRTEEMLAENIALRSRIQTAQQRLVEAAGRLVKISSATVPL</sequence>
<dbReference type="EMBL" id="JBHUGY010000026">
    <property type="protein sequence ID" value="MFD2054628.1"/>
    <property type="molecule type" value="Genomic_DNA"/>
</dbReference>
<evidence type="ECO:0000313" key="2">
    <source>
        <dbReference type="Proteomes" id="UP001597349"/>
    </source>
</evidence>
<comment type="caution">
    <text evidence="1">The sequence shown here is derived from an EMBL/GenBank/DDBJ whole genome shotgun (WGS) entry which is preliminary data.</text>
</comment>
<keyword evidence="2" id="KW-1185">Reference proteome</keyword>
<reference evidence="2" key="1">
    <citation type="journal article" date="2019" name="Int. J. Syst. Evol. Microbiol.">
        <title>The Global Catalogue of Microorganisms (GCM) 10K type strain sequencing project: providing services to taxonomists for standard genome sequencing and annotation.</title>
        <authorList>
            <consortium name="The Broad Institute Genomics Platform"/>
            <consortium name="The Broad Institute Genome Sequencing Center for Infectious Disease"/>
            <person name="Wu L."/>
            <person name="Ma J."/>
        </authorList>
    </citation>
    <scope>NUCLEOTIDE SEQUENCE [LARGE SCALE GENOMIC DNA]</scope>
    <source>
        <strain evidence="2">CGMCC 1.16226</strain>
    </source>
</reference>
<name>A0ABW4WF09_9HYPH</name>
<dbReference type="RefSeq" id="WP_379020350.1">
    <property type="nucleotide sequence ID" value="NZ_JBHUGY010000026.1"/>
</dbReference>
<accession>A0ABW4WF09</accession>
<gene>
    <name evidence="1" type="ORF">ACFSQT_16495</name>
</gene>
<organism evidence="1 2">
    <name type="scientific">Mesorhizobium calcicola</name>
    <dbReference type="NCBI Taxonomy" id="1300310"/>
    <lineage>
        <taxon>Bacteria</taxon>
        <taxon>Pseudomonadati</taxon>
        <taxon>Pseudomonadota</taxon>
        <taxon>Alphaproteobacteria</taxon>
        <taxon>Hyphomicrobiales</taxon>
        <taxon>Phyllobacteriaceae</taxon>
        <taxon>Mesorhizobium</taxon>
    </lineage>
</organism>